<organism evidence="1 2">
    <name type="scientific">Armillaria solidipes</name>
    <dbReference type="NCBI Taxonomy" id="1076256"/>
    <lineage>
        <taxon>Eukaryota</taxon>
        <taxon>Fungi</taxon>
        <taxon>Dikarya</taxon>
        <taxon>Basidiomycota</taxon>
        <taxon>Agaricomycotina</taxon>
        <taxon>Agaricomycetes</taxon>
        <taxon>Agaricomycetidae</taxon>
        <taxon>Agaricales</taxon>
        <taxon>Marasmiineae</taxon>
        <taxon>Physalacriaceae</taxon>
        <taxon>Armillaria</taxon>
    </lineage>
</organism>
<sequence length="150" mass="16998">MLPTSPFLSLNYQCSDHIDEQLARHIGQVDLNDKLTREKGAETAVFLCSQRGERSLSQLFTLLTSPAPSIPPNLYQRHPLQQSAHDYEQCKDCDYLITPGDRLTVKATDVNENQWFWLAYALTSEHRFGVAKLWSGILTTETVITQDLCA</sequence>
<evidence type="ECO:0000313" key="1">
    <source>
        <dbReference type="EMBL" id="PBK66638.1"/>
    </source>
</evidence>
<reference evidence="2" key="1">
    <citation type="journal article" date="2017" name="Nat. Ecol. Evol.">
        <title>Genome expansion and lineage-specific genetic innovations in the forest pathogenic fungi Armillaria.</title>
        <authorList>
            <person name="Sipos G."/>
            <person name="Prasanna A.N."/>
            <person name="Walter M.C."/>
            <person name="O'Connor E."/>
            <person name="Balint B."/>
            <person name="Krizsan K."/>
            <person name="Kiss B."/>
            <person name="Hess J."/>
            <person name="Varga T."/>
            <person name="Slot J."/>
            <person name="Riley R."/>
            <person name="Boka B."/>
            <person name="Rigling D."/>
            <person name="Barry K."/>
            <person name="Lee J."/>
            <person name="Mihaltcheva S."/>
            <person name="LaButti K."/>
            <person name="Lipzen A."/>
            <person name="Waldron R."/>
            <person name="Moloney N.M."/>
            <person name="Sperisen C."/>
            <person name="Kredics L."/>
            <person name="Vagvoelgyi C."/>
            <person name="Patrignani A."/>
            <person name="Fitzpatrick D."/>
            <person name="Nagy I."/>
            <person name="Doyle S."/>
            <person name="Anderson J.B."/>
            <person name="Grigoriev I.V."/>
            <person name="Gueldener U."/>
            <person name="Muensterkoetter M."/>
            <person name="Nagy L.G."/>
        </authorList>
    </citation>
    <scope>NUCLEOTIDE SEQUENCE [LARGE SCALE GENOMIC DNA]</scope>
    <source>
        <strain evidence="2">28-4</strain>
    </source>
</reference>
<dbReference type="Proteomes" id="UP000218334">
    <property type="component" value="Unassembled WGS sequence"/>
</dbReference>
<dbReference type="EMBL" id="KZ293439">
    <property type="protein sequence ID" value="PBK66638.1"/>
    <property type="molecule type" value="Genomic_DNA"/>
</dbReference>
<protein>
    <submittedName>
        <fullName evidence="1">Uncharacterized protein</fullName>
    </submittedName>
</protein>
<keyword evidence="2" id="KW-1185">Reference proteome</keyword>
<name>A0A2H3BKQ6_9AGAR</name>
<evidence type="ECO:0000313" key="2">
    <source>
        <dbReference type="Proteomes" id="UP000218334"/>
    </source>
</evidence>
<gene>
    <name evidence="1" type="ORF">ARMSODRAFT_1021083</name>
</gene>
<proteinExistence type="predicted"/>
<accession>A0A2H3BKQ6</accession>
<dbReference type="AlphaFoldDB" id="A0A2H3BKQ6"/>